<dbReference type="EMBL" id="JACKWY010000001">
    <property type="protein sequence ID" value="MBB6713212.1"/>
    <property type="molecule type" value="Genomic_DNA"/>
</dbReference>
<sequence length="419" mass="49528">MLKNIDYLNDLYRNMWWETSIKLNLDTKKISYLEKKKREKTLELFIDKIIKHIGEFPKDIEERKVWRDTGNKYVDKMIEVEDTFRLGTLDKKMKEQFFKSTKIFINTCREFDENIEYKDIGQAMRNVWIVNIFQKVIGRDIEFSKAIFGYSMLYPYTDNYLDDTKVTFKSKNDFNKRFSKRLSGENIEAKDSYEEKVYKLVDCIEEVFSRTDYPKVYEGLLLIQECQEKSLYEQESVSMPYERDMLNISIEKGGASVLVDGYLVCGELTKEEEIFAYGYGFLLQLCDDLQDVNSDLEKNHMTIISQLAGKYNLDKIINKLINIIIDIVDNATCFKGENIKELKELIKNNCITMVLFAIVDSKEYFSKEYIKVISSYLPFTLSYIDGIEIKFKKKFKALKPSYHGVKVEDILMYLFEVEE</sequence>
<organism evidence="1 2">
    <name type="scientific">Clostridium gasigenes</name>
    <dbReference type="NCBI Taxonomy" id="94869"/>
    <lineage>
        <taxon>Bacteria</taxon>
        <taxon>Bacillati</taxon>
        <taxon>Bacillota</taxon>
        <taxon>Clostridia</taxon>
        <taxon>Eubacteriales</taxon>
        <taxon>Clostridiaceae</taxon>
        <taxon>Clostridium</taxon>
    </lineage>
</organism>
<dbReference type="AlphaFoldDB" id="A0A7X0SBM3"/>
<dbReference type="Proteomes" id="UP000585258">
    <property type="component" value="Unassembled WGS sequence"/>
</dbReference>
<name>A0A7X0SBM3_9CLOT</name>
<proteinExistence type="predicted"/>
<accession>A0A7X0SBM3</accession>
<evidence type="ECO:0000313" key="1">
    <source>
        <dbReference type="EMBL" id="MBB6713212.1"/>
    </source>
</evidence>
<comment type="caution">
    <text evidence="1">The sequence shown here is derived from an EMBL/GenBank/DDBJ whole genome shotgun (WGS) entry which is preliminary data.</text>
</comment>
<evidence type="ECO:0000313" key="2">
    <source>
        <dbReference type="Proteomes" id="UP000585258"/>
    </source>
</evidence>
<gene>
    <name evidence="1" type="ORF">H7E68_00515</name>
</gene>
<reference evidence="1 2" key="1">
    <citation type="submission" date="2020-08" db="EMBL/GenBank/DDBJ databases">
        <title>Clostridia isolated from Swiss meat.</title>
        <authorList>
            <person name="Wambui J."/>
            <person name="Stevens M.J.A."/>
            <person name="Stephan R."/>
        </authorList>
    </citation>
    <scope>NUCLEOTIDE SEQUENCE [LARGE SCALE GENOMIC DNA]</scope>
    <source>
        <strain evidence="1 2">CM001</strain>
    </source>
</reference>
<protein>
    <submittedName>
        <fullName evidence="1">Uncharacterized protein</fullName>
    </submittedName>
</protein>
<dbReference type="RefSeq" id="WP_185163081.1">
    <property type="nucleotide sequence ID" value="NZ_JACKWY010000001.1"/>
</dbReference>